<dbReference type="EMBL" id="CAJJDP010000122">
    <property type="protein sequence ID" value="CAD8200723.1"/>
    <property type="molecule type" value="Genomic_DNA"/>
</dbReference>
<dbReference type="AlphaFoldDB" id="A0A8S1XHY3"/>
<name>A0A8S1XHY3_PAROT</name>
<gene>
    <name evidence="1" type="ORF">POCTA_138.1.T1220168</name>
</gene>
<comment type="caution">
    <text evidence="1">The sequence shown here is derived from an EMBL/GenBank/DDBJ whole genome shotgun (WGS) entry which is preliminary data.</text>
</comment>
<organism evidence="1 2">
    <name type="scientific">Paramecium octaurelia</name>
    <dbReference type="NCBI Taxonomy" id="43137"/>
    <lineage>
        <taxon>Eukaryota</taxon>
        <taxon>Sar</taxon>
        <taxon>Alveolata</taxon>
        <taxon>Ciliophora</taxon>
        <taxon>Intramacronucleata</taxon>
        <taxon>Oligohymenophorea</taxon>
        <taxon>Peniculida</taxon>
        <taxon>Parameciidae</taxon>
        <taxon>Paramecium</taxon>
    </lineage>
</organism>
<dbReference type="Proteomes" id="UP000683925">
    <property type="component" value="Unassembled WGS sequence"/>
</dbReference>
<proteinExistence type="predicted"/>
<evidence type="ECO:0000313" key="1">
    <source>
        <dbReference type="EMBL" id="CAD8200723.1"/>
    </source>
</evidence>
<protein>
    <submittedName>
        <fullName evidence="1">Uncharacterized protein</fullName>
    </submittedName>
</protein>
<reference evidence="1" key="1">
    <citation type="submission" date="2021-01" db="EMBL/GenBank/DDBJ databases">
        <authorList>
            <consortium name="Genoscope - CEA"/>
            <person name="William W."/>
        </authorList>
    </citation>
    <scope>NUCLEOTIDE SEQUENCE</scope>
</reference>
<sequence>MLIRASMRRNQKLITNIKESKLQQQNDKKFINRLQTIRSMQANG</sequence>
<accession>A0A8S1XHY3</accession>
<evidence type="ECO:0000313" key="2">
    <source>
        <dbReference type="Proteomes" id="UP000683925"/>
    </source>
</evidence>
<keyword evidence="2" id="KW-1185">Reference proteome</keyword>